<keyword evidence="2" id="KW-1185">Reference proteome</keyword>
<comment type="caution">
    <text evidence="1">The sequence shown here is derived from an EMBL/GenBank/DDBJ whole genome shotgun (WGS) entry which is preliminary data.</text>
</comment>
<name>A0ACB9ZID9_CATRO</name>
<dbReference type="Proteomes" id="UP001060085">
    <property type="component" value="Linkage Group LG08"/>
</dbReference>
<reference evidence="2" key="1">
    <citation type="journal article" date="2023" name="Nat. Plants">
        <title>Single-cell RNA sequencing provides a high-resolution roadmap for understanding the multicellular compartmentation of specialized metabolism.</title>
        <authorList>
            <person name="Sun S."/>
            <person name="Shen X."/>
            <person name="Li Y."/>
            <person name="Li Y."/>
            <person name="Wang S."/>
            <person name="Li R."/>
            <person name="Zhang H."/>
            <person name="Shen G."/>
            <person name="Guo B."/>
            <person name="Wei J."/>
            <person name="Xu J."/>
            <person name="St-Pierre B."/>
            <person name="Chen S."/>
            <person name="Sun C."/>
        </authorList>
    </citation>
    <scope>NUCLEOTIDE SEQUENCE [LARGE SCALE GENOMIC DNA]</scope>
</reference>
<dbReference type="EMBL" id="CM044708">
    <property type="protein sequence ID" value="KAI5647285.1"/>
    <property type="molecule type" value="Genomic_DNA"/>
</dbReference>
<gene>
    <name evidence="1" type="ORF">M9H77_33290</name>
</gene>
<proteinExistence type="predicted"/>
<evidence type="ECO:0000313" key="1">
    <source>
        <dbReference type="EMBL" id="KAI5647285.1"/>
    </source>
</evidence>
<accession>A0ACB9ZID9</accession>
<evidence type="ECO:0000313" key="2">
    <source>
        <dbReference type="Proteomes" id="UP001060085"/>
    </source>
</evidence>
<sequence>MEREKVTEGLEAAEAEKGDLGSSDKLALDGNNSDNFDQKPGDIRGRVNGPARRSSRANWTEEEDKLLEAAVKRFNGKCWKRIAMCLPDRTDIQCMHRWQKVLNPMLVKGPWTKEEDDLIIELAGKQGNRKWSEIAKHLPGRIGKQCRERWHNHLNPEINKSAWTKEEEYILIQAHSIYGNRWAEIAKHLHGRTENAIKNHWNCSLKKKLDPCYVSALGHGMETRAENRRESFAADSCSLDLVLGYKNGSFSAPFPAYTMIKQGPYRESPDYSNRIIDHCFNVFPHQQQSEVPSNSLVLQNFASHNIGHFVNSPSQLLPCPNESYGGESRHLSPERQQVKLGGGPFLVDHNKSYTGLYYEPLQNPSSSTLETQNPGILESRLKNAAATFKNMPGIIRKRRSSSDSEKFTSFKNIIFGI</sequence>
<organism evidence="1 2">
    <name type="scientific">Catharanthus roseus</name>
    <name type="common">Madagascar periwinkle</name>
    <name type="synonym">Vinca rosea</name>
    <dbReference type="NCBI Taxonomy" id="4058"/>
    <lineage>
        <taxon>Eukaryota</taxon>
        <taxon>Viridiplantae</taxon>
        <taxon>Streptophyta</taxon>
        <taxon>Embryophyta</taxon>
        <taxon>Tracheophyta</taxon>
        <taxon>Spermatophyta</taxon>
        <taxon>Magnoliopsida</taxon>
        <taxon>eudicotyledons</taxon>
        <taxon>Gunneridae</taxon>
        <taxon>Pentapetalae</taxon>
        <taxon>asterids</taxon>
        <taxon>lamiids</taxon>
        <taxon>Gentianales</taxon>
        <taxon>Apocynaceae</taxon>
        <taxon>Rauvolfioideae</taxon>
        <taxon>Vinceae</taxon>
        <taxon>Catharanthinae</taxon>
        <taxon>Catharanthus</taxon>
    </lineage>
</organism>
<protein>
    <submittedName>
        <fullName evidence="1">Uncharacterized protein</fullName>
    </submittedName>
</protein>